<dbReference type="Proteomes" id="UP000005756">
    <property type="component" value="Unassembled WGS sequence"/>
</dbReference>
<dbReference type="GO" id="GO:0030288">
    <property type="term" value="C:outer membrane-bounded periplasmic space"/>
    <property type="evidence" value="ECO:0007669"/>
    <property type="project" value="TreeGrafter"/>
</dbReference>
<name>A0A265E1F6_9GAMM</name>
<comment type="subcellular location">
    <subcellularLocation>
        <location evidence="1">Cell envelope</location>
    </subcellularLocation>
</comment>
<dbReference type="PANTHER" id="PTHR30532:SF28">
    <property type="entry name" value="PETROBACTIN-BINDING PROTEIN YCLQ"/>
    <property type="match status" value="1"/>
</dbReference>
<protein>
    <submittedName>
        <fullName evidence="9">ABC transporter substrate-binding protein</fullName>
    </submittedName>
</protein>
<dbReference type="Pfam" id="PF01497">
    <property type="entry name" value="Peripla_BP_2"/>
    <property type="match status" value="1"/>
</dbReference>
<dbReference type="Gene3D" id="3.40.50.1980">
    <property type="entry name" value="Nitrogenase molybdenum iron protein domain"/>
    <property type="match status" value="2"/>
</dbReference>
<feature type="signal peptide" evidence="6">
    <location>
        <begin position="1"/>
        <end position="28"/>
    </location>
</feature>
<evidence type="ECO:0000256" key="4">
    <source>
        <dbReference type="ARBA" id="ARBA00022496"/>
    </source>
</evidence>
<feature type="chain" id="PRO_5044572079" evidence="6">
    <location>
        <begin position="29"/>
        <end position="294"/>
    </location>
</feature>
<dbReference type="RefSeq" id="WP_007112706.1">
    <property type="nucleotide sequence ID" value="NZ_JH393257.1"/>
</dbReference>
<accession>A0A265E1F6</accession>
<evidence type="ECO:0000256" key="6">
    <source>
        <dbReference type="SAM" id="SignalP"/>
    </source>
</evidence>
<organism evidence="8 10">
    <name type="scientific">Vreelandella boliviensis LC1</name>
    <dbReference type="NCBI Taxonomy" id="1072583"/>
    <lineage>
        <taxon>Bacteria</taxon>
        <taxon>Pseudomonadati</taxon>
        <taxon>Pseudomonadota</taxon>
        <taxon>Gammaproteobacteria</taxon>
        <taxon>Oceanospirillales</taxon>
        <taxon>Halomonadaceae</taxon>
        <taxon>Vreelandella</taxon>
    </lineage>
</organism>
<evidence type="ECO:0000313" key="10">
    <source>
        <dbReference type="Proteomes" id="UP000005756"/>
    </source>
</evidence>
<dbReference type="EMBL" id="NPEY01000002">
    <property type="protein sequence ID" value="OZT75397.1"/>
    <property type="molecule type" value="Genomic_DNA"/>
</dbReference>
<reference evidence="9 11" key="2">
    <citation type="submission" date="2017-07" db="EMBL/GenBank/DDBJ databases">
        <title>Shotgun whole genome sequences of three halophilic bacterial isolates.</title>
        <authorList>
            <person name="Pozzo T."/>
            <person name="Higdon S.M."/>
            <person name="Quillaguaman J."/>
        </authorList>
    </citation>
    <scope>NUCLEOTIDE SEQUENCE [LARGE SCALE GENOMIC DNA]</scope>
    <source>
        <strain evidence="9 11">LC1</strain>
    </source>
</reference>
<dbReference type="AlphaFoldDB" id="A0A265E1F6"/>
<dbReference type="InterPro" id="IPR051313">
    <property type="entry name" value="Bact_iron-sidero_bind"/>
</dbReference>
<dbReference type="EMBL" id="JH393257">
    <property type="protein sequence ID" value="EHJ94770.1"/>
    <property type="molecule type" value="Genomic_DNA"/>
</dbReference>
<gene>
    <name evidence="9" type="ORF">CE457_03120</name>
    <name evidence="8" type="ORF">KUC_1729</name>
</gene>
<dbReference type="OrthoDB" id="63946at2"/>
<dbReference type="PANTHER" id="PTHR30532">
    <property type="entry name" value="IRON III DICITRATE-BINDING PERIPLASMIC PROTEIN"/>
    <property type="match status" value="1"/>
</dbReference>
<keyword evidence="11" id="KW-1185">Reference proteome</keyword>
<evidence type="ECO:0000313" key="9">
    <source>
        <dbReference type="EMBL" id="OZT75397.1"/>
    </source>
</evidence>
<evidence type="ECO:0000256" key="5">
    <source>
        <dbReference type="ARBA" id="ARBA00022729"/>
    </source>
</evidence>
<evidence type="ECO:0000259" key="7">
    <source>
        <dbReference type="PROSITE" id="PS50983"/>
    </source>
</evidence>
<keyword evidence="4" id="KW-0410">Iron transport</keyword>
<evidence type="ECO:0000256" key="1">
    <source>
        <dbReference type="ARBA" id="ARBA00004196"/>
    </source>
</evidence>
<evidence type="ECO:0000256" key="3">
    <source>
        <dbReference type="ARBA" id="ARBA00022448"/>
    </source>
</evidence>
<keyword evidence="4" id="KW-0408">Iron</keyword>
<sequence length="294" mass="31130">MTSSRFTSAIAIPLAAMLVLSMAATANADQRIATFDLGSLDTLDALGLNEQVVGVPKASLPDYLAQYATDDVTDIGGLRSPDMDAISASEPSLILYTGRQGEWEKELGEIAPLLNTSLQGDDYLAAFDTNVRELANRLEAESEAEEALAMLHAEIETQREALSNAPRTLVVTHNGGNLMLNQHPVVHDVLGLAAVEMPESVITETRGTRTFTPLSPEAISEIDPEVVLVVDRSAAIGDEPADADALTQTLADAGVEKARVVMLTPTLWYLSGGGLHSLALQIEEVSAALNSPGN</sequence>
<dbReference type="InterPro" id="IPR002491">
    <property type="entry name" value="ABC_transptr_periplasmic_BD"/>
</dbReference>
<dbReference type="Proteomes" id="UP000216538">
    <property type="component" value="Unassembled WGS sequence"/>
</dbReference>
<reference evidence="8 10" key="1">
    <citation type="submission" date="2011-10" db="EMBL/GenBank/DDBJ databases">
        <authorList>
            <person name="Quillaguamn J."/>
            <person name="Guzmn D."/>
            <person name="Balderrama-Subieta A."/>
            <person name="Cardona-Ortuo C."/>
            <person name="Guevara-Martnez M."/>
            <person name="Callisaya-Quispe N."/>
        </authorList>
    </citation>
    <scope>NUCLEOTIDE SEQUENCE [LARGE SCALE GENOMIC DNA]</scope>
    <source>
        <strain evidence="8 10">LC1</strain>
    </source>
</reference>
<evidence type="ECO:0000313" key="11">
    <source>
        <dbReference type="Proteomes" id="UP000216538"/>
    </source>
</evidence>
<feature type="domain" description="Fe/B12 periplasmic-binding" evidence="7">
    <location>
        <begin position="31"/>
        <end position="293"/>
    </location>
</feature>
<dbReference type="PROSITE" id="PS50983">
    <property type="entry name" value="FE_B12_PBP"/>
    <property type="match status" value="1"/>
</dbReference>
<evidence type="ECO:0000313" key="8">
    <source>
        <dbReference type="EMBL" id="EHJ94770.1"/>
    </source>
</evidence>
<keyword evidence="3" id="KW-0813">Transport</keyword>
<proteinExistence type="inferred from homology"/>
<evidence type="ECO:0000256" key="2">
    <source>
        <dbReference type="ARBA" id="ARBA00008814"/>
    </source>
</evidence>
<comment type="similarity">
    <text evidence="2">Belongs to the bacterial solute-binding protein 8 family.</text>
</comment>
<dbReference type="GO" id="GO:1901678">
    <property type="term" value="P:iron coordination entity transport"/>
    <property type="evidence" value="ECO:0007669"/>
    <property type="project" value="UniProtKB-ARBA"/>
</dbReference>
<dbReference type="STRING" id="1072583.KUC_1729"/>
<dbReference type="SUPFAM" id="SSF53807">
    <property type="entry name" value="Helical backbone' metal receptor"/>
    <property type="match status" value="1"/>
</dbReference>
<keyword evidence="4" id="KW-0406">Ion transport</keyword>
<keyword evidence="5 6" id="KW-0732">Signal</keyword>